<proteinExistence type="predicted"/>
<dbReference type="EMBL" id="CP037421">
    <property type="protein sequence ID" value="QDT25867.1"/>
    <property type="molecule type" value="Genomic_DNA"/>
</dbReference>
<protein>
    <submittedName>
        <fullName evidence="2">Uncharacterized protein</fullName>
    </submittedName>
</protein>
<keyword evidence="3" id="KW-1185">Reference proteome</keyword>
<accession>A0A518FNV5</accession>
<evidence type="ECO:0000313" key="3">
    <source>
        <dbReference type="Proteomes" id="UP000315647"/>
    </source>
</evidence>
<evidence type="ECO:0000313" key="4">
    <source>
        <dbReference type="Proteomes" id="UP000320839"/>
    </source>
</evidence>
<gene>
    <name evidence="1" type="ORF">Enr10x_11650</name>
    <name evidence="2" type="ORF">Pan153_26840</name>
</gene>
<organism evidence="2 4">
    <name type="scientific">Gimesia panareensis</name>
    <dbReference type="NCBI Taxonomy" id="2527978"/>
    <lineage>
        <taxon>Bacteria</taxon>
        <taxon>Pseudomonadati</taxon>
        <taxon>Planctomycetota</taxon>
        <taxon>Planctomycetia</taxon>
        <taxon>Planctomycetales</taxon>
        <taxon>Planctomycetaceae</taxon>
        <taxon>Gimesia</taxon>
    </lineage>
</organism>
<dbReference type="Proteomes" id="UP000315647">
    <property type="component" value="Chromosome"/>
</dbReference>
<evidence type="ECO:0000313" key="2">
    <source>
        <dbReference type="EMBL" id="QDV18028.1"/>
    </source>
</evidence>
<accession>A0A517Q2L4</accession>
<evidence type="ECO:0000313" key="1">
    <source>
        <dbReference type="EMBL" id="QDT25867.1"/>
    </source>
</evidence>
<sequence length="35" mass="4030">MTNLDLYGNFQTTRLTGNPCNFSVYGRKVYSQALR</sequence>
<dbReference type="EMBL" id="CP036317">
    <property type="protein sequence ID" value="QDV18028.1"/>
    <property type="molecule type" value="Genomic_DNA"/>
</dbReference>
<dbReference type="Proteomes" id="UP000320839">
    <property type="component" value="Chromosome"/>
</dbReference>
<reference evidence="2 4" key="1">
    <citation type="submission" date="2019-02" db="EMBL/GenBank/DDBJ databases">
        <title>Deep-cultivation of Planctomycetes and their phenomic and genomic characterization uncovers novel biology.</title>
        <authorList>
            <person name="Wiegand S."/>
            <person name="Jogler M."/>
            <person name="Boedeker C."/>
            <person name="Pinto D."/>
            <person name="Vollmers J."/>
            <person name="Rivas-Marin E."/>
            <person name="Kohn T."/>
            <person name="Peeters S.H."/>
            <person name="Heuer A."/>
            <person name="Rast P."/>
            <person name="Oberbeckmann S."/>
            <person name="Bunk B."/>
            <person name="Jeske O."/>
            <person name="Meyerdierks A."/>
            <person name="Storesund J.E."/>
            <person name="Kallscheuer N."/>
            <person name="Luecker S."/>
            <person name="Lage O.M."/>
            <person name="Pohl T."/>
            <person name="Merkel B.J."/>
            <person name="Hornburger P."/>
            <person name="Mueller R.-W."/>
            <person name="Bruemmer F."/>
            <person name="Labrenz M."/>
            <person name="Spormann A.M."/>
            <person name="Op den Camp H."/>
            <person name="Overmann J."/>
            <person name="Amann R."/>
            <person name="Jetten M.S.M."/>
            <person name="Mascher T."/>
            <person name="Medema M.H."/>
            <person name="Devos D.P."/>
            <person name="Kaster A.-K."/>
            <person name="Ovreas L."/>
            <person name="Rohde M."/>
            <person name="Galperin M.Y."/>
            <person name="Jogler C."/>
        </authorList>
    </citation>
    <scope>NUCLEOTIDE SEQUENCE [LARGE SCALE GENOMIC DNA]</scope>
    <source>
        <strain evidence="1 3">Enr10</strain>
        <strain evidence="2 4">Pan153</strain>
    </source>
</reference>
<dbReference type="AlphaFoldDB" id="A0A518FNV5"/>
<name>A0A518FNV5_9PLAN</name>